<accession>A0A974BXL1</accession>
<name>A0A974BXL1_XENLA</name>
<protein>
    <submittedName>
        <fullName evidence="1">Uncharacterized protein</fullName>
    </submittedName>
</protein>
<sequence>MSLAHTFTALAHPFMTSASPLMSLVQEERWPPYVPVSCCASHEYSDAKKFKPCLKIIGLKGPNFDAMRIAICTVYLYIRSHLLFPKVQMEKRAPWCSLTEHLCPGERCQFPDSKSFSLHHINMKLMYR</sequence>
<organism evidence="1 2">
    <name type="scientific">Xenopus laevis</name>
    <name type="common">African clawed frog</name>
    <dbReference type="NCBI Taxonomy" id="8355"/>
    <lineage>
        <taxon>Eukaryota</taxon>
        <taxon>Metazoa</taxon>
        <taxon>Chordata</taxon>
        <taxon>Craniata</taxon>
        <taxon>Vertebrata</taxon>
        <taxon>Euteleostomi</taxon>
        <taxon>Amphibia</taxon>
        <taxon>Batrachia</taxon>
        <taxon>Anura</taxon>
        <taxon>Pipoidea</taxon>
        <taxon>Pipidae</taxon>
        <taxon>Xenopodinae</taxon>
        <taxon>Xenopus</taxon>
        <taxon>Xenopus</taxon>
    </lineage>
</organism>
<proteinExistence type="predicted"/>
<evidence type="ECO:0000313" key="2">
    <source>
        <dbReference type="Proteomes" id="UP000694892"/>
    </source>
</evidence>
<evidence type="ECO:0000313" key="1">
    <source>
        <dbReference type="EMBL" id="OCT62385.1"/>
    </source>
</evidence>
<reference evidence="2" key="1">
    <citation type="journal article" date="2016" name="Nature">
        <title>Genome evolution in the allotetraploid frog Xenopus laevis.</title>
        <authorList>
            <person name="Session A.M."/>
            <person name="Uno Y."/>
            <person name="Kwon T."/>
            <person name="Chapman J.A."/>
            <person name="Toyoda A."/>
            <person name="Takahashi S."/>
            <person name="Fukui A."/>
            <person name="Hikosaka A."/>
            <person name="Suzuki A."/>
            <person name="Kondo M."/>
            <person name="van Heeringen S.J."/>
            <person name="Quigley I."/>
            <person name="Heinz S."/>
            <person name="Ogino H."/>
            <person name="Ochi H."/>
            <person name="Hellsten U."/>
            <person name="Lyons J.B."/>
            <person name="Simakov O."/>
            <person name="Putnam N."/>
            <person name="Stites J."/>
            <person name="Kuroki Y."/>
            <person name="Tanaka T."/>
            <person name="Michiue T."/>
            <person name="Watanabe M."/>
            <person name="Bogdanovic O."/>
            <person name="Lister R."/>
            <person name="Georgiou G."/>
            <person name="Paranjpe S.S."/>
            <person name="van Kruijsbergen I."/>
            <person name="Shu S."/>
            <person name="Carlson J."/>
            <person name="Kinoshita T."/>
            <person name="Ohta Y."/>
            <person name="Mawaribuchi S."/>
            <person name="Jenkins J."/>
            <person name="Grimwood J."/>
            <person name="Schmutz J."/>
            <person name="Mitros T."/>
            <person name="Mozaffari S.V."/>
            <person name="Suzuki Y."/>
            <person name="Haramoto Y."/>
            <person name="Yamamoto T.S."/>
            <person name="Takagi C."/>
            <person name="Heald R."/>
            <person name="Miller K."/>
            <person name="Haudenschild C."/>
            <person name="Kitzman J."/>
            <person name="Nakayama T."/>
            <person name="Izutsu Y."/>
            <person name="Robert J."/>
            <person name="Fortriede J."/>
            <person name="Burns K."/>
            <person name="Lotay V."/>
            <person name="Karimi K."/>
            <person name="Yasuoka Y."/>
            <person name="Dichmann D.S."/>
            <person name="Flajnik M.F."/>
            <person name="Houston D.W."/>
            <person name="Shendure J."/>
            <person name="DuPasquier L."/>
            <person name="Vize P.D."/>
            <person name="Zorn A.M."/>
            <person name="Ito M."/>
            <person name="Marcotte E.M."/>
            <person name="Wallingford J.B."/>
            <person name="Ito Y."/>
            <person name="Asashima M."/>
            <person name="Ueno N."/>
            <person name="Matsuda Y."/>
            <person name="Veenstra G.J."/>
            <person name="Fujiyama A."/>
            <person name="Harland R.M."/>
            <person name="Taira M."/>
            <person name="Rokhsar D.S."/>
        </authorList>
    </citation>
    <scope>NUCLEOTIDE SEQUENCE [LARGE SCALE GENOMIC DNA]</scope>
    <source>
        <strain evidence="2">J</strain>
    </source>
</reference>
<gene>
    <name evidence="1" type="ORF">XELAEV_18043466mg</name>
</gene>
<dbReference type="AlphaFoldDB" id="A0A974BXL1"/>
<dbReference type="EMBL" id="CM004482">
    <property type="protein sequence ID" value="OCT62385.1"/>
    <property type="molecule type" value="Genomic_DNA"/>
</dbReference>
<dbReference type="Proteomes" id="UP000694892">
    <property type="component" value="Chromosome 9_10L"/>
</dbReference>